<keyword evidence="10 13" id="KW-0472">Membrane</keyword>
<evidence type="ECO:0000256" key="13">
    <source>
        <dbReference type="RuleBase" id="RU363109"/>
    </source>
</evidence>
<keyword evidence="12 13" id="KW-0456">Lyase</keyword>
<dbReference type="InterPro" id="IPR007482">
    <property type="entry name" value="Tyr_Pase-like_PTPLA"/>
</dbReference>
<dbReference type="AlphaFoldDB" id="A0A9W9PP12"/>
<evidence type="ECO:0000256" key="12">
    <source>
        <dbReference type="ARBA" id="ARBA00023239"/>
    </source>
</evidence>
<dbReference type="GO" id="GO:0030497">
    <property type="term" value="P:fatty acid elongation"/>
    <property type="evidence" value="ECO:0007669"/>
    <property type="project" value="TreeGrafter"/>
</dbReference>
<evidence type="ECO:0000256" key="5">
    <source>
        <dbReference type="ARBA" id="ARBA00022516"/>
    </source>
</evidence>
<dbReference type="EMBL" id="JAPZBO010000009">
    <property type="protein sequence ID" value="KAJ5303021.1"/>
    <property type="molecule type" value="Genomic_DNA"/>
</dbReference>
<evidence type="ECO:0000256" key="6">
    <source>
        <dbReference type="ARBA" id="ARBA00022692"/>
    </source>
</evidence>
<dbReference type="GO" id="GO:0005789">
    <property type="term" value="C:endoplasmic reticulum membrane"/>
    <property type="evidence" value="ECO:0007669"/>
    <property type="project" value="UniProtKB-SubCell"/>
</dbReference>
<name>A0A9W9PP12_9EURO</name>
<feature type="transmembrane region" description="Helical" evidence="13">
    <location>
        <begin position="108"/>
        <end position="134"/>
    </location>
</feature>
<evidence type="ECO:0000256" key="11">
    <source>
        <dbReference type="ARBA" id="ARBA00023160"/>
    </source>
</evidence>
<sequence length="202" mass="22636">MVSTHNKPQSTAGRTYLLFYNTIGASLWLHILFTTVATLIFSPDVSAVYTSLEAWTRCAQTLAVAEILHAATGVIRSPVFTTFTQVFARTVQVWAINYAFPDITALSLAYTAMLLAWATADAIRYLYFVILLAGYPVPRALKCLRYSLFIILYPVGISSEWWLMYQATTVTDNQAVAALFYFFLGLYVPGGWQILSFHIFQG</sequence>
<dbReference type="GO" id="GO:0030148">
    <property type="term" value="P:sphingolipid biosynthetic process"/>
    <property type="evidence" value="ECO:0007669"/>
    <property type="project" value="TreeGrafter"/>
</dbReference>
<feature type="transmembrane region" description="Helical" evidence="13">
    <location>
        <begin position="176"/>
        <end position="200"/>
    </location>
</feature>
<dbReference type="EC" id="4.2.1.134" evidence="4 13"/>
<comment type="subcellular location">
    <subcellularLocation>
        <location evidence="13">Endoplasmic reticulum membrane</location>
        <topology evidence="13">Multi-pass membrane protein</topology>
    </subcellularLocation>
    <subcellularLocation>
        <location evidence="1">Membrane</location>
        <topology evidence="1">Multi-pass membrane protein</topology>
    </subcellularLocation>
</comment>
<feature type="transmembrane region" description="Helical" evidence="13">
    <location>
        <begin position="17"/>
        <end position="41"/>
    </location>
</feature>
<comment type="similarity">
    <text evidence="3 13">Belongs to the very long-chain fatty acids dehydratase HACD family.</text>
</comment>
<keyword evidence="9 13" id="KW-0443">Lipid metabolism</keyword>
<keyword evidence="6 13" id="KW-0812">Transmembrane</keyword>
<keyword evidence="7 13" id="KW-0276">Fatty acid metabolism</keyword>
<evidence type="ECO:0000256" key="2">
    <source>
        <dbReference type="ARBA" id="ARBA00005194"/>
    </source>
</evidence>
<evidence type="ECO:0000313" key="15">
    <source>
        <dbReference type="Proteomes" id="UP001147746"/>
    </source>
</evidence>
<keyword evidence="15" id="KW-1185">Reference proteome</keyword>
<comment type="caution">
    <text evidence="13">Lacks conserved residue(s) required for the propagation of feature annotation.</text>
</comment>
<keyword evidence="8 13" id="KW-1133">Transmembrane helix</keyword>
<gene>
    <name evidence="14" type="ORF">N7476_009820</name>
</gene>
<dbReference type="PANTHER" id="PTHR11035">
    <property type="entry name" value="VERY-LONG-CHAIN (3R)-3-HYDROXYACYL-COA DEHYDRATASE"/>
    <property type="match status" value="1"/>
</dbReference>
<comment type="catalytic activity">
    <reaction evidence="13">
        <text>a very-long-chain (3R)-3-hydroxyacyl-CoA = a very-long-chain (2E)-enoyl-CoA + H2O</text>
        <dbReference type="Rhea" id="RHEA:45812"/>
        <dbReference type="ChEBI" id="CHEBI:15377"/>
        <dbReference type="ChEBI" id="CHEBI:83728"/>
        <dbReference type="ChEBI" id="CHEBI:85440"/>
        <dbReference type="EC" id="4.2.1.134"/>
    </reaction>
</comment>
<evidence type="ECO:0000256" key="4">
    <source>
        <dbReference type="ARBA" id="ARBA00013122"/>
    </source>
</evidence>
<evidence type="ECO:0000256" key="9">
    <source>
        <dbReference type="ARBA" id="ARBA00023098"/>
    </source>
</evidence>
<comment type="function">
    <text evidence="13">Catalyzes the third of the four reactions of the long-chain fatty acids elongation cycle. This endoplasmic reticulum-bound enzymatic process, allows the addition of two carbons to the chain of long- and very long-chain fatty acids/VLCFAs per cycle. This enzyme catalyzes the dehydration of the 3-hydroxyacyl-CoA intermediate into trans-2,3-enoyl-CoA, within each cycle of fatty acid elongation. Thereby, it participates to the production of VLCFAs of different chain lengths that are involved in multiple biological processes as precursors of membrane lipids and lipid mediators.</text>
</comment>
<comment type="caution">
    <text evidence="14">The sequence shown here is derived from an EMBL/GenBank/DDBJ whole genome shotgun (WGS) entry which is preliminary data.</text>
</comment>
<dbReference type="Proteomes" id="UP001147746">
    <property type="component" value="Unassembled WGS sequence"/>
</dbReference>
<reference evidence="14" key="2">
    <citation type="journal article" date="2023" name="IMA Fungus">
        <title>Comparative genomic study of the Penicillium genus elucidates a diverse pangenome and 15 lateral gene transfer events.</title>
        <authorList>
            <person name="Petersen C."/>
            <person name="Sorensen T."/>
            <person name="Nielsen M.R."/>
            <person name="Sondergaard T.E."/>
            <person name="Sorensen J.L."/>
            <person name="Fitzpatrick D.A."/>
            <person name="Frisvad J.C."/>
            <person name="Nielsen K.L."/>
        </authorList>
    </citation>
    <scope>NUCLEOTIDE SEQUENCE</scope>
    <source>
        <strain evidence="14">IBT 21472</strain>
    </source>
</reference>
<organism evidence="14 15">
    <name type="scientific">Penicillium atrosanguineum</name>
    <dbReference type="NCBI Taxonomy" id="1132637"/>
    <lineage>
        <taxon>Eukaryota</taxon>
        <taxon>Fungi</taxon>
        <taxon>Dikarya</taxon>
        <taxon>Ascomycota</taxon>
        <taxon>Pezizomycotina</taxon>
        <taxon>Eurotiomycetes</taxon>
        <taxon>Eurotiomycetidae</taxon>
        <taxon>Eurotiales</taxon>
        <taxon>Aspergillaceae</taxon>
        <taxon>Penicillium</taxon>
    </lineage>
</organism>
<comment type="pathway">
    <text evidence="2 13">Lipid metabolism; fatty acid biosynthesis.</text>
</comment>
<keyword evidence="11 13" id="KW-0275">Fatty acid biosynthesis</keyword>
<keyword evidence="5 13" id="KW-0444">Lipid biosynthesis</keyword>
<evidence type="ECO:0000313" key="14">
    <source>
        <dbReference type="EMBL" id="KAJ5303021.1"/>
    </source>
</evidence>
<evidence type="ECO:0000256" key="3">
    <source>
        <dbReference type="ARBA" id="ARBA00007811"/>
    </source>
</evidence>
<protein>
    <recommendedName>
        <fullName evidence="4 13">Very-long-chain (3R)-3-hydroxyacyl-CoA dehydratase</fullName>
        <ecNumber evidence="4 13">4.2.1.134</ecNumber>
    </recommendedName>
</protein>
<feature type="transmembrane region" description="Helical" evidence="13">
    <location>
        <begin position="146"/>
        <end position="164"/>
    </location>
</feature>
<evidence type="ECO:0000256" key="8">
    <source>
        <dbReference type="ARBA" id="ARBA00022989"/>
    </source>
</evidence>
<evidence type="ECO:0000256" key="1">
    <source>
        <dbReference type="ARBA" id="ARBA00004141"/>
    </source>
</evidence>
<dbReference type="Pfam" id="PF04387">
    <property type="entry name" value="PTPLA"/>
    <property type="match status" value="1"/>
</dbReference>
<accession>A0A9W9PP12</accession>
<dbReference type="PANTHER" id="PTHR11035:SF24">
    <property type="entry name" value="VERY-LONG-CHAIN (3R)-3-HYDROXYACYL-COA DEHYDRATASE"/>
    <property type="match status" value="1"/>
</dbReference>
<evidence type="ECO:0000256" key="7">
    <source>
        <dbReference type="ARBA" id="ARBA00022832"/>
    </source>
</evidence>
<proteinExistence type="inferred from homology"/>
<dbReference type="GO" id="GO:0102158">
    <property type="term" value="F:very-long-chain (3R)-3-hydroxyacyl-CoA dehydratase activity"/>
    <property type="evidence" value="ECO:0007669"/>
    <property type="project" value="UniProtKB-EC"/>
</dbReference>
<keyword evidence="13" id="KW-0256">Endoplasmic reticulum</keyword>
<dbReference type="GO" id="GO:0042761">
    <property type="term" value="P:very long-chain fatty acid biosynthetic process"/>
    <property type="evidence" value="ECO:0007669"/>
    <property type="project" value="TreeGrafter"/>
</dbReference>
<reference evidence="14" key="1">
    <citation type="submission" date="2022-12" db="EMBL/GenBank/DDBJ databases">
        <authorList>
            <person name="Petersen C."/>
        </authorList>
    </citation>
    <scope>NUCLEOTIDE SEQUENCE</scope>
    <source>
        <strain evidence="14">IBT 21472</strain>
    </source>
</reference>
<evidence type="ECO:0000256" key="10">
    <source>
        <dbReference type="ARBA" id="ARBA00023136"/>
    </source>
</evidence>